<dbReference type="VEuPathDB" id="FungiDB:PCH_Pc12g01360"/>
<reference evidence="2 3" key="1">
    <citation type="journal article" date="2008" name="Nat. Biotechnol.">
        <title>Genome sequencing and analysis of the filamentous fungus Penicillium chrysogenum.</title>
        <authorList>
            <person name="van den Berg M.A."/>
            <person name="Albang R."/>
            <person name="Albermann K."/>
            <person name="Badger J.H."/>
            <person name="Daran J.-M."/>
            <person name="Driessen A.J.M."/>
            <person name="Garcia-Estrada C."/>
            <person name="Fedorova N.D."/>
            <person name="Harris D.M."/>
            <person name="Heijne W.H.M."/>
            <person name="Joardar V.S."/>
            <person name="Kiel J.A.K.W."/>
            <person name="Kovalchuk A."/>
            <person name="Martin J.F."/>
            <person name="Nierman W.C."/>
            <person name="Nijland J.G."/>
            <person name="Pronk J.T."/>
            <person name="Roubos J.A."/>
            <person name="van der Klei I.J."/>
            <person name="van Peij N.N.M.E."/>
            <person name="Veenhuis M."/>
            <person name="von Doehren H."/>
            <person name="Wagner C."/>
            <person name="Wortman J.R."/>
            <person name="Bovenberg R.A.L."/>
        </authorList>
    </citation>
    <scope>NUCLEOTIDE SEQUENCE [LARGE SCALE GENOMIC DNA]</scope>
    <source>
        <strain evidence="3">ATCC 28089 / DSM 1075 / NRRL 1951 / Wisconsin 54-1255</strain>
    </source>
</reference>
<dbReference type="EMBL" id="AM920427">
    <property type="protein sequence ID" value="CAP79763.1"/>
    <property type="molecule type" value="Genomic_DNA"/>
</dbReference>
<evidence type="ECO:0000256" key="1">
    <source>
        <dbReference type="SAM" id="MobiDB-lite"/>
    </source>
</evidence>
<dbReference type="Proteomes" id="UP000000724">
    <property type="component" value="Contig Pc00c12"/>
</dbReference>
<accession>B6GYS4</accession>
<keyword evidence="3" id="KW-1185">Reference proteome</keyword>
<sequence length="143" mass="15876">MTKTACLPERRKIQAPNTLRSKTNETIFPGDRAHDSEKCNRLLISKTLSPFVCVWYEGYVFRDVTSLSDATCMDADQCSGHSPPMLVCACLACNIHRQSPPRYPSIPVNMAAIHVDPPPDMTSIAGSPELRHDIQPKSYTPFA</sequence>
<protein>
    <submittedName>
        <fullName evidence="2">Uncharacterized protein</fullName>
    </submittedName>
</protein>
<dbReference type="HOGENOM" id="CLU_1806837_0_0_1"/>
<gene>
    <name evidence="2" type="ORF">Pc12g01360</name>
    <name evidence="2" type="ORF">PCH_Pc12g01360</name>
</gene>
<evidence type="ECO:0000313" key="3">
    <source>
        <dbReference type="Proteomes" id="UP000000724"/>
    </source>
</evidence>
<feature type="region of interest" description="Disordered" evidence="1">
    <location>
        <begin position="124"/>
        <end position="143"/>
    </location>
</feature>
<dbReference type="AlphaFoldDB" id="B6GYS4"/>
<name>B6GYS4_PENRW</name>
<organism evidence="2 3">
    <name type="scientific">Penicillium rubens (strain ATCC 28089 / DSM 1075 / NRRL 1951 / Wisconsin 54-1255)</name>
    <name type="common">Penicillium chrysogenum</name>
    <dbReference type="NCBI Taxonomy" id="500485"/>
    <lineage>
        <taxon>Eukaryota</taxon>
        <taxon>Fungi</taxon>
        <taxon>Dikarya</taxon>
        <taxon>Ascomycota</taxon>
        <taxon>Pezizomycotina</taxon>
        <taxon>Eurotiomycetes</taxon>
        <taxon>Eurotiomycetidae</taxon>
        <taxon>Eurotiales</taxon>
        <taxon>Aspergillaceae</taxon>
        <taxon>Penicillium</taxon>
        <taxon>Penicillium chrysogenum species complex</taxon>
    </lineage>
</organism>
<proteinExistence type="predicted"/>
<evidence type="ECO:0000313" key="2">
    <source>
        <dbReference type="EMBL" id="CAP79763.1"/>
    </source>
</evidence>